<protein>
    <submittedName>
        <fullName evidence="1">Uncharacterized protein</fullName>
    </submittedName>
</protein>
<evidence type="ECO:0000313" key="1">
    <source>
        <dbReference type="EMBL" id="EGV17682.1"/>
    </source>
</evidence>
<keyword evidence="2" id="KW-1185">Reference proteome</keyword>
<gene>
    <name evidence="1" type="ORF">ThimaDRAFT_3227</name>
</gene>
<dbReference type="Proteomes" id="UP000005459">
    <property type="component" value="Unassembled WGS sequence"/>
</dbReference>
<organism evidence="1 2">
    <name type="scientific">Thiocapsa marina 5811</name>
    <dbReference type="NCBI Taxonomy" id="768671"/>
    <lineage>
        <taxon>Bacteria</taxon>
        <taxon>Pseudomonadati</taxon>
        <taxon>Pseudomonadota</taxon>
        <taxon>Gammaproteobacteria</taxon>
        <taxon>Chromatiales</taxon>
        <taxon>Chromatiaceae</taxon>
        <taxon>Thiocapsa</taxon>
    </lineage>
</organism>
<accession>F9UDN5</accession>
<name>F9UDN5_9GAMM</name>
<reference evidence="1 2" key="1">
    <citation type="submission" date="2011-06" db="EMBL/GenBank/DDBJ databases">
        <title>The draft genome of Thiocapsa marina 5811.</title>
        <authorList>
            <consortium name="US DOE Joint Genome Institute (JGI-PGF)"/>
            <person name="Lucas S."/>
            <person name="Han J."/>
            <person name="Cheng J.-F."/>
            <person name="Goodwin L."/>
            <person name="Pitluck S."/>
            <person name="Peters L."/>
            <person name="Land M.L."/>
            <person name="Hauser L."/>
            <person name="Vogl K."/>
            <person name="Liu Z."/>
            <person name="Imhoff J."/>
            <person name="Thiel V."/>
            <person name="Frigaard N.-U."/>
            <person name="Bryant D."/>
            <person name="Woyke T.J."/>
        </authorList>
    </citation>
    <scope>NUCLEOTIDE SEQUENCE [LARGE SCALE GENOMIC DNA]</scope>
    <source>
        <strain evidence="1 2">5811</strain>
    </source>
</reference>
<dbReference type="EMBL" id="AFWV01000010">
    <property type="protein sequence ID" value="EGV17682.1"/>
    <property type="molecule type" value="Genomic_DNA"/>
</dbReference>
<evidence type="ECO:0000313" key="2">
    <source>
        <dbReference type="Proteomes" id="UP000005459"/>
    </source>
</evidence>
<sequence>MMPNLRARAALLGKPLVKLRIPMQKQPPDRRST</sequence>
<proteinExistence type="predicted"/>
<dbReference type="AlphaFoldDB" id="F9UDN5"/>